<keyword evidence="1" id="KW-1133">Transmembrane helix</keyword>
<dbReference type="Proteomes" id="UP000199053">
    <property type="component" value="Unassembled WGS sequence"/>
</dbReference>
<protein>
    <recommendedName>
        <fullName evidence="4">DUF401 family protein</fullName>
    </recommendedName>
</protein>
<organism evidence="2 3">
    <name type="scientific">Maridesulfovibrio ferrireducens</name>
    <dbReference type="NCBI Taxonomy" id="246191"/>
    <lineage>
        <taxon>Bacteria</taxon>
        <taxon>Pseudomonadati</taxon>
        <taxon>Thermodesulfobacteriota</taxon>
        <taxon>Desulfovibrionia</taxon>
        <taxon>Desulfovibrionales</taxon>
        <taxon>Desulfovibrionaceae</taxon>
        <taxon>Maridesulfovibrio</taxon>
    </lineage>
</organism>
<keyword evidence="3" id="KW-1185">Reference proteome</keyword>
<feature type="transmembrane region" description="Helical" evidence="1">
    <location>
        <begin position="369"/>
        <end position="388"/>
    </location>
</feature>
<evidence type="ECO:0008006" key="4">
    <source>
        <dbReference type="Google" id="ProtNLM"/>
    </source>
</evidence>
<dbReference type="AlphaFoldDB" id="A0A1G9KGN1"/>
<evidence type="ECO:0000313" key="2">
    <source>
        <dbReference type="EMBL" id="SDL48694.1"/>
    </source>
</evidence>
<keyword evidence="1" id="KW-0472">Membrane</keyword>
<dbReference type="STRING" id="246191.SAMN05660337_3070"/>
<dbReference type="PANTHER" id="PTHR39556">
    <property type="entry name" value="PROTEIN, PUTATIVE-RELATED"/>
    <property type="match status" value="1"/>
</dbReference>
<feature type="transmembrane region" description="Helical" evidence="1">
    <location>
        <begin position="104"/>
        <end position="126"/>
    </location>
</feature>
<evidence type="ECO:0000256" key="1">
    <source>
        <dbReference type="SAM" id="Phobius"/>
    </source>
</evidence>
<proteinExistence type="predicted"/>
<dbReference type="EMBL" id="FNGA01000005">
    <property type="protein sequence ID" value="SDL48694.1"/>
    <property type="molecule type" value="Genomic_DNA"/>
</dbReference>
<dbReference type="InterPro" id="IPR007294">
    <property type="entry name" value="DUF401"/>
</dbReference>
<feature type="transmembrane region" description="Helical" evidence="1">
    <location>
        <begin position="6"/>
        <end position="23"/>
    </location>
</feature>
<evidence type="ECO:0000313" key="3">
    <source>
        <dbReference type="Proteomes" id="UP000199053"/>
    </source>
</evidence>
<sequence length="427" mass="45929">MDSLINMLPLFKILFVFICMLIGIRFKLGVGLSVLIGGFVLALVTDMKMDALLQTVQSAVTDEKTIYLALIVALIMLLSGLLERTGQAGRIMDSLTGYLKSPRLRLVFFPALIGLLPMPGGAIFSAPMIREAAEGLDVTDKDKVVINYWFRHVWELAWPLYPGMLLGAALSGMPVFKFISYTAPGSLACILLGYFFFLRPSILPLKNGVHDNVEIKPGSALIAVKEGMPLLLAIGGALCFEGVFSLISPNIPFEAGIVVALFLAVICAAFSNSGSFAIICSLLVQKRFISMIFLILCVFIFKDVLGDCGLVGELSRLAGGEAALIAAAVFVPFLIGFIAGITMAFVGAAMPLVVGLVDSMGITSQLPAWAMLCMFSGFAGLMASPLHICFLLTCEYFKVDLFSAWKRIVVPSLALLCLGVAYFFVLV</sequence>
<feature type="transmembrane region" description="Helical" evidence="1">
    <location>
        <begin position="230"/>
        <end position="251"/>
    </location>
</feature>
<dbReference type="RefSeq" id="WP_092162650.1">
    <property type="nucleotide sequence ID" value="NZ_FNGA01000005.1"/>
</dbReference>
<feature type="transmembrane region" description="Helical" evidence="1">
    <location>
        <begin position="291"/>
        <end position="312"/>
    </location>
</feature>
<feature type="transmembrane region" description="Helical" evidence="1">
    <location>
        <begin position="65"/>
        <end position="83"/>
    </location>
</feature>
<dbReference type="Pfam" id="PF04165">
    <property type="entry name" value="DUF401"/>
    <property type="match status" value="2"/>
</dbReference>
<name>A0A1G9KGN1_9BACT</name>
<feature type="transmembrane region" description="Helical" evidence="1">
    <location>
        <begin position="408"/>
        <end position="426"/>
    </location>
</feature>
<feature type="transmembrane region" description="Helical" evidence="1">
    <location>
        <begin position="28"/>
        <end position="45"/>
    </location>
</feature>
<gene>
    <name evidence="2" type="ORF">SAMN05660337_3070</name>
</gene>
<feature type="transmembrane region" description="Helical" evidence="1">
    <location>
        <begin position="324"/>
        <end position="357"/>
    </location>
</feature>
<accession>A0A1G9KGN1</accession>
<feature type="transmembrane region" description="Helical" evidence="1">
    <location>
        <begin position="178"/>
        <end position="197"/>
    </location>
</feature>
<feature type="transmembrane region" description="Helical" evidence="1">
    <location>
        <begin position="257"/>
        <end position="284"/>
    </location>
</feature>
<dbReference type="PANTHER" id="PTHR39556:SF1">
    <property type="entry name" value="PROTEIN, PUTATIVE-RELATED"/>
    <property type="match status" value="1"/>
</dbReference>
<keyword evidence="1" id="KW-0812">Transmembrane</keyword>
<dbReference type="OrthoDB" id="367235at2"/>
<reference evidence="3" key="1">
    <citation type="submission" date="2016-10" db="EMBL/GenBank/DDBJ databases">
        <authorList>
            <person name="Varghese N."/>
            <person name="Submissions S."/>
        </authorList>
    </citation>
    <scope>NUCLEOTIDE SEQUENCE [LARGE SCALE GENOMIC DNA]</scope>
    <source>
        <strain evidence="3">DSM 16995</strain>
    </source>
</reference>